<name>A0A930UWC7_9PAST</name>
<proteinExistence type="predicted"/>
<sequence length="96" mass="11207">MEKLSFQNSRINDYQNELDFNPEPEFDANSEAILQQLAQIDPDDLTPKQALAMLYQLKNYNNLNHLTQQRETLCQSIYVNVIFTLNGFHTRDPVFA</sequence>
<dbReference type="EMBL" id="JADION010000009">
    <property type="protein sequence ID" value="MBF4102421.1"/>
    <property type="molecule type" value="Genomic_DNA"/>
</dbReference>
<accession>A0A930UWC7</accession>
<dbReference type="Gene3D" id="6.10.140.430">
    <property type="match status" value="1"/>
</dbReference>
<dbReference type="AlphaFoldDB" id="A0A930UWC7"/>
<gene>
    <name evidence="1" type="ORF">INT80_04425</name>
</gene>
<comment type="caution">
    <text evidence="1">The sequence shown here is derived from an EMBL/GenBank/DDBJ whole genome shotgun (WGS) entry which is preliminary data.</text>
</comment>
<protein>
    <submittedName>
        <fullName evidence="1">Uncharacterized protein</fullName>
    </submittedName>
</protein>
<evidence type="ECO:0000313" key="1">
    <source>
        <dbReference type="EMBL" id="MBF4102421.1"/>
    </source>
</evidence>
<organism evidence="1">
    <name type="scientific">Gallibacterium anatis</name>
    <dbReference type="NCBI Taxonomy" id="750"/>
    <lineage>
        <taxon>Bacteria</taxon>
        <taxon>Pseudomonadati</taxon>
        <taxon>Pseudomonadota</taxon>
        <taxon>Gammaproteobacteria</taxon>
        <taxon>Pasteurellales</taxon>
        <taxon>Pasteurellaceae</taxon>
        <taxon>Gallibacterium</taxon>
    </lineage>
</organism>
<reference evidence="1" key="1">
    <citation type="submission" date="2020-11" db="EMBL/GenBank/DDBJ databases">
        <title>Gallibacterium anatis 1637, full genome, WGS.</title>
        <authorList>
            <person name="Laishevtcev A.I."/>
            <person name="Yakimova E.A."/>
            <person name="Petkovich D."/>
            <person name="Stepanova T.V."/>
            <person name="Kalendr R.S."/>
            <person name="Rubalsky E.O."/>
            <person name="Zulkarneev E.R."/>
            <person name="Aleshkin A.V."/>
        </authorList>
    </citation>
    <scope>NUCLEOTIDE SEQUENCE</scope>
    <source>
        <strain evidence="1">1637</strain>
    </source>
</reference>